<gene>
    <name evidence="1" type="ORF">C1H84_08455</name>
</gene>
<dbReference type="Proteomes" id="UP000252167">
    <property type="component" value="Unassembled WGS sequence"/>
</dbReference>
<protein>
    <submittedName>
        <fullName evidence="1">Uncharacterized protein</fullName>
    </submittedName>
</protein>
<evidence type="ECO:0000313" key="1">
    <source>
        <dbReference type="EMBL" id="RBM01858.1"/>
    </source>
</evidence>
<proteinExistence type="predicted"/>
<name>A0A365YGY0_9MICC</name>
<evidence type="ECO:0000313" key="2">
    <source>
        <dbReference type="Proteomes" id="UP000252167"/>
    </source>
</evidence>
<keyword evidence="2" id="KW-1185">Reference proteome</keyword>
<reference evidence="1 2" key="1">
    <citation type="submission" date="2018-01" db="EMBL/GenBank/DDBJ databases">
        <title>Glutamicibacter soli strain NHPC-3 Whole genome sequence and assembly.</title>
        <authorList>
            <person name="Choudhury P."/>
            <person name="Gupta D."/>
            <person name="Sengupta K."/>
            <person name="Jawed A."/>
            <person name="Sultana N."/>
            <person name="Saha P."/>
        </authorList>
    </citation>
    <scope>NUCLEOTIDE SEQUENCE [LARGE SCALE GENOMIC DNA]</scope>
    <source>
        <strain evidence="1 2">NHPC-3</strain>
    </source>
</reference>
<dbReference type="AlphaFoldDB" id="A0A365YGY0"/>
<dbReference type="RefSeq" id="WP_113607125.1">
    <property type="nucleotide sequence ID" value="NZ_CM125969.1"/>
</dbReference>
<dbReference type="EMBL" id="POAF01000003">
    <property type="protein sequence ID" value="RBM01858.1"/>
    <property type="molecule type" value="Genomic_DNA"/>
</dbReference>
<sequence length="186" mass="21404">MQNPEFSINHPEGTLQERLWNSVVMDYPFFGERPVEQSAYRQATRSGEFASGKLSETPEHLQNYILRWIAAGFTPELYWAVSLGIREAAAHARRRCKSPEDLLRLEDRMRRLGILAPNPRAGQLYKELQRDERGGAVLVDRCYPAHVVQLEPEEWAEFPQRLLFGRPSAALQQFIYGDPLHQGITN</sequence>
<accession>A0A365YGY0</accession>
<comment type="caution">
    <text evidence="1">The sequence shown here is derived from an EMBL/GenBank/DDBJ whole genome shotgun (WGS) entry which is preliminary data.</text>
</comment>
<organism evidence="1 2">
    <name type="scientific">Glutamicibacter soli</name>
    <dbReference type="NCBI Taxonomy" id="453836"/>
    <lineage>
        <taxon>Bacteria</taxon>
        <taxon>Bacillati</taxon>
        <taxon>Actinomycetota</taxon>
        <taxon>Actinomycetes</taxon>
        <taxon>Micrococcales</taxon>
        <taxon>Micrococcaceae</taxon>
        <taxon>Glutamicibacter</taxon>
    </lineage>
</organism>